<dbReference type="InterPro" id="IPR011990">
    <property type="entry name" value="TPR-like_helical_dom_sf"/>
</dbReference>
<dbReference type="PANTHER" id="PTHR47933:SF13">
    <property type="entry name" value="PENTACOTRIPEPTIDE-REPEAT REGION OF PRORP DOMAIN-CONTAINING PROTEIN"/>
    <property type="match status" value="1"/>
</dbReference>
<dbReference type="EMBL" id="BPVZ01000059">
    <property type="protein sequence ID" value="GKV22089.1"/>
    <property type="molecule type" value="Genomic_DNA"/>
</dbReference>
<accession>A0AAV5KBW6</accession>
<dbReference type="NCBIfam" id="TIGR00756">
    <property type="entry name" value="PPR"/>
    <property type="match status" value="6"/>
</dbReference>
<evidence type="ECO:0000256" key="3">
    <source>
        <dbReference type="PROSITE-ProRule" id="PRU00708"/>
    </source>
</evidence>
<dbReference type="Pfam" id="PF01535">
    <property type="entry name" value="PPR"/>
    <property type="match status" value="1"/>
</dbReference>
<feature type="repeat" description="PPR" evidence="3">
    <location>
        <begin position="359"/>
        <end position="393"/>
    </location>
</feature>
<sequence length="492" mass="55384">MVRSFGLKRTPNLFLRKHRKWPLSPYKSKWQKTFDENQAMQSLKQATKQQLQNPDPPLLLSSLTNSFAAYDLEPTPQAYHFVITTLSHSLQFRHIPSVLDRLERVEKFPTPEYVFADLIKTYGAANNVQDAVDLFCRMPKFRCVPSVHSLNALLSVLCRNELGLKLVPEILLQSQAMNIRVEESSFKILVCALCRLNKVAYAIEILNCMIKDGFAIDDEIFSCILSSVCMQRDLGNLDIMGFWEELRKLGFCPRTGDYVNVMRFLSKGGRVMDAFDVLNQMKSDGVKPDIVCYNIVLGGIIGEGNFEAADDVFDELLVLGLVPDVHTYNAYIDGLCKRNNIEQGIRLITCMEKLGCKLNVITYNVLLEALCNVGDMSKMRELVEEMKVKGIKPNLQTYRVTIDALASKGEIFEACALMEEVLDKFFCGQCFTLDNIISGLCQRGLVGKALELLNKMADKRVSPGAGVWNALLSTGYKLDFDETTFIDLVGPV</sequence>
<name>A0AAV5KBW6_9ROSI</name>
<comment type="similarity">
    <text evidence="1">Belongs to the PPR family. P subfamily.</text>
</comment>
<dbReference type="PROSITE" id="PS51375">
    <property type="entry name" value="PPR"/>
    <property type="match status" value="6"/>
</dbReference>
<comment type="caution">
    <text evidence="4">The sequence shown here is derived from an EMBL/GenBank/DDBJ whole genome shotgun (WGS) entry which is preliminary data.</text>
</comment>
<evidence type="ECO:0008006" key="6">
    <source>
        <dbReference type="Google" id="ProtNLM"/>
    </source>
</evidence>
<dbReference type="Pfam" id="PF12854">
    <property type="entry name" value="PPR_1"/>
    <property type="match status" value="1"/>
</dbReference>
<dbReference type="Gene3D" id="1.25.40.10">
    <property type="entry name" value="Tetratricopeptide repeat domain"/>
    <property type="match status" value="5"/>
</dbReference>
<feature type="repeat" description="PPR" evidence="3">
    <location>
        <begin position="429"/>
        <end position="463"/>
    </location>
</feature>
<feature type="repeat" description="PPR" evidence="3">
    <location>
        <begin position="254"/>
        <end position="288"/>
    </location>
</feature>
<dbReference type="InterPro" id="IPR002885">
    <property type="entry name" value="PPR_rpt"/>
</dbReference>
<dbReference type="AlphaFoldDB" id="A0AAV5KBW6"/>
<keyword evidence="2" id="KW-0677">Repeat</keyword>
<evidence type="ECO:0000256" key="2">
    <source>
        <dbReference type="ARBA" id="ARBA00022737"/>
    </source>
</evidence>
<dbReference type="InterPro" id="IPR051240">
    <property type="entry name" value="Mito_RNA-Proc/Resp"/>
</dbReference>
<dbReference type="Pfam" id="PF13812">
    <property type="entry name" value="PPR_3"/>
    <property type="match status" value="1"/>
</dbReference>
<proteinExistence type="inferred from homology"/>
<feature type="repeat" description="PPR" evidence="3">
    <location>
        <begin position="324"/>
        <end position="358"/>
    </location>
</feature>
<evidence type="ECO:0000313" key="5">
    <source>
        <dbReference type="Proteomes" id="UP001054252"/>
    </source>
</evidence>
<keyword evidence="5" id="KW-1185">Reference proteome</keyword>
<dbReference type="GO" id="GO:0003729">
    <property type="term" value="F:mRNA binding"/>
    <property type="evidence" value="ECO:0007669"/>
    <property type="project" value="TreeGrafter"/>
</dbReference>
<dbReference type="PANTHER" id="PTHR47933">
    <property type="entry name" value="PENTATRICOPEPTIDE REPEAT-CONTAINING PROTEIN 1, MITOCHONDRIAL"/>
    <property type="match status" value="1"/>
</dbReference>
<feature type="repeat" description="PPR" evidence="3">
    <location>
        <begin position="289"/>
        <end position="323"/>
    </location>
</feature>
<feature type="repeat" description="PPR" evidence="3">
    <location>
        <begin position="111"/>
        <end position="145"/>
    </location>
</feature>
<dbReference type="Pfam" id="PF13041">
    <property type="entry name" value="PPR_2"/>
    <property type="match status" value="2"/>
</dbReference>
<dbReference type="Proteomes" id="UP001054252">
    <property type="component" value="Unassembled WGS sequence"/>
</dbReference>
<gene>
    <name evidence="4" type="ORF">SLEP1_g31988</name>
</gene>
<organism evidence="4 5">
    <name type="scientific">Rubroshorea leprosula</name>
    <dbReference type="NCBI Taxonomy" id="152421"/>
    <lineage>
        <taxon>Eukaryota</taxon>
        <taxon>Viridiplantae</taxon>
        <taxon>Streptophyta</taxon>
        <taxon>Embryophyta</taxon>
        <taxon>Tracheophyta</taxon>
        <taxon>Spermatophyta</taxon>
        <taxon>Magnoliopsida</taxon>
        <taxon>eudicotyledons</taxon>
        <taxon>Gunneridae</taxon>
        <taxon>Pentapetalae</taxon>
        <taxon>rosids</taxon>
        <taxon>malvids</taxon>
        <taxon>Malvales</taxon>
        <taxon>Dipterocarpaceae</taxon>
        <taxon>Rubroshorea</taxon>
    </lineage>
</organism>
<protein>
    <recommendedName>
        <fullName evidence="6">Pentatricopeptide repeat-containing protein</fullName>
    </recommendedName>
</protein>
<evidence type="ECO:0000256" key="1">
    <source>
        <dbReference type="ARBA" id="ARBA00007626"/>
    </source>
</evidence>
<evidence type="ECO:0000313" key="4">
    <source>
        <dbReference type="EMBL" id="GKV22089.1"/>
    </source>
</evidence>
<reference evidence="4 5" key="1">
    <citation type="journal article" date="2021" name="Commun. Biol.">
        <title>The genome of Shorea leprosula (Dipterocarpaceae) highlights the ecological relevance of drought in aseasonal tropical rainforests.</title>
        <authorList>
            <person name="Ng K.K.S."/>
            <person name="Kobayashi M.J."/>
            <person name="Fawcett J.A."/>
            <person name="Hatakeyama M."/>
            <person name="Paape T."/>
            <person name="Ng C.H."/>
            <person name="Ang C.C."/>
            <person name="Tnah L.H."/>
            <person name="Lee C.T."/>
            <person name="Nishiyama T."/>
            <person name="Sese J."/>
            <person name="O'Brien M.J."/>
            <person name="Copetti D."/>
            <person name="Mohd Noor M.I."/>
            <person name="Ong R.C."/>
            <person name="Putra M."/>
            <person name="Sireger I.Z."/>
            <person name="Indrioko S."/>
            <person name="Kosugi Y."/>
            <person name="Izuno A."/>
            <person name="Isagi Y."/>
            <person name="Lee S.L."/>
            <person name="Shimizu K.K."/>
        </authorList>
    </citation>
    <scope>NUCLEOTIDE SEQUENCE [LARGE SCALE GENOMIC DNA]</scope>
    <source>
        <strain evidence="4">214</strain>
    </source>
</reference>